<feature type="domain" description="PKD" evidence="5">
    <location>
        <begin position="495"/>
        <end position="578"/>
    </location>
</feature>
<dbReference type="Pfam" id="PF24517">
    <property type="entry name" value="CBM96"/>
    <property type="match status" value="2"/>
</dbReference>
<dbReference type="PROSITE" id="PS50093">
    <property type="entry name" value="PKD"/>
    <property type="match status" value="1"/>
</dbReference>
<dbReference type="OrthoDB" id="159306at2"/>
<dbReference type="Proteomes" id="UP000199413">
    <property type="component" value="Unassembled WGS sequence"/>
</dbReference>
<evidence type="ECO:0000256" key="3">
    <source>
        <dbReference type="ARBA" id="ARBA00022729"/>
    </source>
</evidence>
<protein>
    <submittedName>
        <fullName evidence="6">Glucose/arabinose dehydrogenase, beta-propeller fold</fullName>
    </submittedName>
</protein>
<comment type="subcellular location">
    <subcellularLocation>
        <location evidence="1">Secreted</location>
    </subcellularLocation>
</comment>
<dbReference type="NCBIfam" id="NF033679">
    <property type="entry name" value="DNRLRE_dom"/>
    <property type="match status" value="2"/>
</dbReference>
<evidence type="ECO:0000256" key="2">
    <source>
        <dbReference type="ARBA" id="ARBA00022525"/>
    </source>
</evidence>
<evidence type="ECO:0000259" key="5">
    <source>
        <dbReference type="PROSITE" id="PS50093"/>
    </source>
</evidence>
<keyword evidence="2" id="KW-0964">Secreted</keyword>
<dbReference type="InterPro" id="IPR000601">
    <property type="entry name" value="PKD_dom"/>
</dbReference>
<feature type="region of interest" description="Disordered" evidence="4">
    <location>
        <begin position="239"/>
        <end position="269"/>
    </location>
</feature>
<dbReference type="STRING" id="568872.GA0070624_5068"/>
<dbReference type="InterPro" id="IPR035986">
    <property type="entry name" value="PKD_dom_sf"/>
</dbReference>
<dbReference type="InterPro" id="IPR012938">
    <property type="entry name" value="Glc/Sorbosone_DH"/>
</dbReference>
<dbReference type="Gene3D" id="2.60.40.10">
    <property type="entry name" value="Immunoglobulins"/>
    <property type="match status" value="2"/>
</dbReference>
<dbReference type="SUPFAM" id="SSF50952">
    <property type="entry name" value="Soluble quinoprotein glucose dehydrogenase"/>
    <property type="match status" value="1"/>
</dbReference>
<accession>A0A1C6SYU6</accession>
<dbReference type="InterPro" id="IPR011041">
    <property type="entry name" value="Quinoprot_gluc/sorb_DH_b-prop"/>
</dbReference>
<dbReference type="SUPFAM" id="SSF49299">
    <property type="entry name" value="PKD domain"/>
    <property type="match status" value="1"/>
</dbReference>
<dbReference type="SMART" id="SM00089">
    <property type="entry name" value="PKD"/>
    <property type="match status" value="1"/>
</dbReference>
<evidence type="ECO:0000313" key="6">
    <source>
        <dbReference type="EMBL" id="SCL34731.1"/>
    </source>
</evidence>
<dbReference type="EMBL" id="FMHV01000002">
    <property type="protein sequence ID" value="SCL34731.1"/>
    <property type="molecule type" value="Genomic_DNA"/>
</dbReference>
<keyword evidence="7" id="KW-1185">Reference proteome</keyword>
<organism evidence="6 7">
    <name type="scientific">Micromonospora rhizosphaerae</name>
    <dbReference type="NCBI Taxonomy" id="568872"/>
    <lineage>
        <taxon>Bacteria</taxon>
        <taxon>Bacillati</taxon>
        <taxon>Actinomycetota</taxon>
        <taxon>Actinomycetes</taxon>
        <taxon>Micromonosporales</taxon>
        <taxon>Micromonosporaceae</taxon>
        <taxon>Micromonospora</taxon>
    </lineage>
</organism>
<dbReference type="AlphaFoldDB" id="A0A1C6SYU6"/>
<dbReference type="RefSeq" id="WP_091345258.1">
    <property type="nucleotide sequence ID" value="NZ_FMHV01000002.1"/>
</dbReference>
<dbReference type="Pfam" id="PF07995">
    <property type="entry name" value="GSDH"/>
    <property type="match status" value="2"/>
</dbReference>
<proteinExistence type="predicted"/>
<dbReference type="InterPro" id="IPR011042">
    <property type="entry name" value="6-blade_b-propeller_TolB-like"/>
</dbReference>
<dbReference type="Gene3D" id="2.120.10.30">
    <property type="entry name" value="TolB, C-terminal domain"/>
    <property type="match status" value="1"/>
</dbReference>
<sequence>MGKRSSLGWVVRVRLTGFRIVLVVAVIATALVSPFARPAAAATLPAGFAETISISGLTNPTAFQFAPDGRVFVAEKSGIIKVFDTLTDTTPTIFADLRTQVHNFWDRGLLGLALHPSFATRPYVYALYTHDAPIGGTAPRWGTAGATSDPCPNPPGATADGCVVSGRLSRLPVQANGLAGAEQVMIEGWCQQYPSHSVGSLAFGPDGALYVSGGDGASFNFLDYGQDGNPLNPCGDPPVGVGGTQTPPTAEGGRLRSQDLRTPGDPVGLNGTILRVDPETGAALPDNPLFANADANARRIIAYGLRNPFRLGTRPGTNEIWIGDVGDGVWEEIDRVPNPTDARVENFGWPCYEGPGRLTSFDNLNLNICENLYAEAGAAAVPYFTYNHSSKVVPGETCPTGSSSIAGVDFRFYPGGGYPTTYDGALFFADYSRDCIWAMLKGADGLPDPTRIQTFVAGAASPVYLQTGPGGDLFYADFSGGTIRRISYTAGNQTPTAIAKATPTGGAVPLTVSFDATGSTDPDQGDTLSYAWDLDSDGQYDDSNAATPTYTYTEVRNYSVGLKVTDNHGASDTDSLTIAAGNTPPTATIVTPSGSTTWKVGDTISFSGSASDREDGALPASAFSWSVTLQHCPSNCHSHPLQDFPGIVSGSFPAPDHDYPSYLELKLTVADSGGLTDTKTLRLDPQTTTVEMRSNPTGLRLTMGATTMTTPFTRTVIAGSKNTISAPSPQTLGSSNYEFQSWSDNGAQTHDIVAGTTATTYTATYRATSSTLTLSAEADARVQESTPNTNYGASFLRADGGSEPDVESYLRFTVSGVSGTIQTAKLRLYAYSGTVNGPAVYAASNSWSETAVTWATRPARASGAIDDKTSIPGNSWVEYDVKPLITGNGTYSFGLIPQSTDGIDLYSREHTNATLRPQLLITLSVGTTTTTAVPVAADARVAESTPTTNYGAATTLRVDGGSEPDVESYLTFTVSGLPGVVQTAKLRVHTTSSTSSATVNGPAVYGVAAAWTESGITWNNRPPRSTPILDDKGSLTANSWVEYNVTSVVTGNGSYSFNLATTSVDGTDFYSREASTFRPELVIVTAQ</sequence>
<dbReference type="InterPro" id="IPR013783">
    <property type="entry name" value="Ig-like_fold"/>
</dbReference>
<dbReference type="Pfam" id="PF18911">
    <property type="entry name" value="PKD_4"/>
    <property type="match status" value="1"/>
</dbReference>
<name>A0A1C6SYU6_9ACTN</name>
<dbReference type="CDD" id="cd00146">
    <property type="entry name" value="PKD"/>
    <property type="match status" value="1"/>
</dbReference>
<evidence type="ECO:0000256" key="1">
    <source>
        <dbReference type="ARBA" id="ARBA00004613"/>
    </source>
</evidence>
<dbReference type="PANTHER" id="PTHR19328:SF13">
    <property type="entry name" value="HIPL1 PROTEIN"/>
    <property type="match status" value="1"/>
</dbReference>
<evidence type="ECO:0000313" key="7">
    <source>
        <dbReference type="Proteomes" id="UP000199413"/>
    </source>
</evidence>
<dbReference type="InterPro" id="IPR022409">
    <property type="entry name" value="PKD/Chitinase_dom"/>
</dbReference>
<reference evidence="7" key="1">
    <citation type="submission" date="2016-06" db="EMBL/GenBank/DDBJ databases">
        <authorList>
            <person name="Varghese N."/>
            <person name="Submissions Spin"/>
        </authorList>
    </citation>
    <scope>NUCLEOTIDE SEQUENCE [LARGE SCALE GENOMIC DNA]</scope>
    <source>
        <strain evidence="7">DSM 45431</strain>
    </source>
</reference>
<dbReference type="GO" id="GO:0005975">
    <property type="term" value="P:carbohydrate metabolic process"/>
    <property type="evidence" value="ECO:0007669"/>
    <property type="project" value="UniProtKB-ARBA"/>
</dbReference>
<keyword evidence="3" id="KW-0732">Signal</keyword>
<dbReference type="GO" id="GO:0005576">
    <property type="term" value="C:extracellular region"/>
    <property type="evidence" value="ECO:0007669"/>
    <property type="project" value="UniProtKB-SubCell"/>
</dbReference>
<dbReference type="InterPro" id="IPR055372">
    <property type="entry name" value="CBM96"/>
</dbReference>
<gene>
    <name evidence="6" type="ORF">GA0070624_5068</name>
</gene>
<dbReference type="PANTHER" id="PTHR19328">
    <property type="entry name" value="HEDGEHOG-INTERACTING PROTEIN"/>
    <property type="match status" value="1"/>
</dbReference>
<evidence type="ECO:0000256" key="4">
    <source>
        <dbReference type="SAM" id="MobiDB-lite"/>
    </source>
</evidence>